<evidence type="ECO:0000259" key="6">
    <source>
        <dbReference type="Pfam" id="PF06271"/>
    </source>
</evidence>
<organism evidence="7 8">
    <name type="scientific">Aquibacillus rhizosphaerae</name>
    <dbReference type="NCBI Taxonomy" id="3051431"/>
    <lineage>
        <taxon>Bacteria</taxon>
        <taxon>Bacillati</taxon>
        <taxon>Bacillota</taxon>
        <taxon>Bacilli</taxon>
        <taxon>Bacillales</taxon>
        <taxon>Bacillaceae</taxon>
        <taxon>Aquibacillus</taxon>
    </lineage>
</organism>
<evidence type="ECO:0000256" key="4">
    <source>
        <dbReference type="ARBA" id="ARBA00023136"/>
    </source>
</evidence>
<evidence type="ECO:0000256" key="1">
    <source>
        <dbReference type="ARBA" id="ARBA00004141"/>
    </source>
</evidence>
<evidence type="ECO:0000256" key="5">
    <source>
        <dbReference type="SAM" id="Phobius"/>
    </source>
</evidence>
<keyword evidence="2 5" id="KW-0812">Transmembrane</keyword>
<feature type="domain" description="RDD" evidence="6">
    <location>
        <begin position="21"/>
        <end position="153"/>
    </location>
</feature>
<keyword evidence="3 5" id="KW-1133">Transmembrane helix</keyword>
<protein>
    <submittedName>
        <fullName evidence="7">RDD family protein</fullName>
    </submittedName>
</protein>
<name>A0ABT7L4C4_9BACI</name>
<dbReference type="PANTHER" id="PTHR38480:SF1">
    <property type="entry name" value="SLR0254 PROTEIN"/>
    <property type="match status" value="1"/>
</dbReference>
<gene>
    <name evidence="7" type="ORF">QQS35_09605</name>
</gene>
<dbReference type="Proteomes" id="UP001235343">
    <property type="component" value="Unassembled WGS sequence"/>
</dbReference>
<feature type="transmembrane region" description="Helical" evidence="5">
    <location>
        <begin position="35"/>
        <end position="58"/>
    </location>
</feature>
<feature type="transmembrane region" description="Helical" evidence="5">
    <location>
        <begin position="64"/>
        <end position="88"/>
    </location>
</feature>
<reference evidence="7 8" key="1">
    <citation type="submission" date="2023-06" db="EMBL/GenBank/DDBJ databases">
        <title>Aquibacillus rhizosphaerae LR5S19.</title>
        <authorList>
            <person name="Sun J.-Q."/>
        </authorList>
    </citation>
    <scope>NUCLEOTIDE SEQUENCE [LARGE SCALE GENOMIC DNA]</scope>
    <source>
        <strain evidence="7 8">LR5S19</strain>
    </source>
</reference>
<dbReference type="Pfam" id="PF06271">
    <property type="entry name" value="RDD"/>
    <property type="match status" value="1"/>
</dbReference>
<feature type="transmembrane region" description="Helical" evidence="5">
    <location>
        <begin position="120"/>
        <end position="140"/>
    </location>
</feature>
<comment type="subcellular location">
    <subcellularLocation>
        <location evidence="1">Membrane</location>
        <topology evidence="1">Multi-pass membrane protein</topology>
    </subcellularLocation>
</comment>
<comment type="caution">
    <text evidence="7">The sequence shown here is derived from an EMBL/GenBank/DDBJ whole genome shotgun (WGS) entry which is preliminary data.</text>
</comment>
<accession>A0ABT7L4C4</accession>
<proteinExistence type="predicted"/>
<sequence>MNQEQVNIKTPEYVSLQFQSAGLGSRSAAFIIDQLLLLITNILIVLTFIFVVDAPIAYVTGVSLPLAITIILIFVTRGGYFFILEYFFGGRTVGKRLLGIRVIQENGHSITLLSSFIRNLIRLIDSLPVAYFVGIVMIFFHSKHKRLGDLVAGTIVVHERSIKKKSKVTAIEKEIEKRNLSKNNLIINESSLKSFDMKDWKLLKTYSNRLMQLPVAERNQMTRKVAGILFPKLGIDYSKFNSHQLENSLLILYLTLKDEWEFEL</sequence>
<evidence type="ECO:0000256" key="2">
    <source>
        <dbReference type="ARBA" id="ARBA00022692"/>
    </source>
</evidence>
<evidence type="ECO:0000313" key="8">
    <source>
        <dbReference type="Proteomes" id="UP001235343"/>
    </source>
</evidence>
<dbReference type="InterPro" id="IPR010432">
    <property type="entry name" value="RDD"/>
</dbReference>
<dbReference type="PANTHER" id="PTHR38480">
    <property type="entry name" value="SLR0254 PROTEIN"/>
    <property type="match status" value="1"/>
</dbReference>
<dbReference type="EMBL" id="JASTZU010000034">
    <property type="protein sequence ID" value="MDL4840703.1"/>
    <property type="molecule type" value="Genomic_DNA"/>
</dbReference>
<evidence type="ECO:0000256" key="3">
    <source>
        <dbReference type="ARBA" id="ARBA00022989"/>
    </source>
</evidence>
<keyword evidence="4 5" id="KW-0472">Membrane</keyword>
<evidence type="ECO:0000313" key="7">
    <source>
        <dbReference type="EMBL" id="MDL4840703.1"/>
    </source>
</evidence>
<keyword evidence="8" id="KW-1185">Reference proteome</keyword>